<name>A0A1W2AL16_9BACT</name>
<feature type="domain" description="ParB-like N-terminal" evidence="2">
    <location>
        <begin position="75"/>
        <end position="134"/>
    </location>
</feature>
<protein>
    <submittedName>
        <fullName evidence="3">ParB-like nuclease domain-containing protein</fullName>
    </submittedName>
</protein>
<dbReference type="AlphaFoldDB" id="A0A1W2AL16"/>
<dbReference type="EMBL" id="FWXY01000005">
    <property type="protein sequence ID" value="SMC61141.1"/>
    <property type="molecule type" value="Genomic_DNA"/>
</dbReference>
<dbReference type="Gene3D" id="3.30.70.920">
    <property type="match status" value="1"/>
</dbReference>
<dbReference type="CDD" id="cd16387">
    <property type="entry name" value="ParB_N_Srx"/>
    <property type="match status" value="1"/>
</dbReference>
<dbReference type="InterPro" id="IPR019887">
    <property type="entry name" value="Tscrpt_reg_AsnC/Lrp_C"/>
</dbReference>
<dbReference type="SUPFAM" id="SSF110849">
    <property type="entry name" value="ParB/Sulfiredoxin"/>
    <property type="match status" value="1"/>
</dbReference>
<evidence type="ECO:0000313" key="4">
    <source>
        <dbReference type="Proteomes" id="UP000192418"/>
    </source>
</evidence>
<dbReference type="Gene3D" id="3.90.1530.10">
    <property type="entry name" value="Conserved hypothetical protein from pyrococcus furiosus pfu- 392566-001, ParB domain"/>
    <property type="match status" value="1"/>
</dbReference>
<dbReference type="InterPro" id="IPR003115">
    <property type="entry name" value="ParB_N"/>
</dbReference>
<dbReference type="Pfam" id="PF01037">
    <property type="entry name" value="AsnC_trans_reg"/>
    <property type="match status" value="1"/>
</dbReference>
<keyword evidence="4" id="KW-1185">Reference proteome</keyword>
<dbReference type="InterPro" id="IPR011008">
    <property type="entry name" value="Dimeric_a/b-barrel"/>
</dbReference>
<dbReference type="OrthoDB" id="1100724at2"/>
<dbReference type="InterPro" id="IPR036086">
    <property type="entry name" value="ParB/Sulfiredoxin_sf"/>
</dbReference>
<evidence type="ECO:0000313" key="3">
    <source>
        <dbReference type="EMBL" id="SMC61141.1"/>
    </source>
</evidence>
<dbReference type="SUPFAM" id="SSF54909">
    <property type="entry name" value="Dimeric alpha+beta barrel"/>
    <property type="match status" value="1"/>
</dbReference>
<reference evidence="3 4" key="1">
    <citation type="submission" date="2017-04" db="EMBL/GenBank/DDBJ databases">
        <authorList>
            <person name="Afonso C.L."/>
            <person name="Miller P.J."/>
            <person name="Scott M.A."/>
            <person name="Spackman E."/>
            <person name="Goraichik I."/>
            <person name="Dimitrov K.M."/>
            <person name="Suarez D.L."/>
            <person name="Swayne D.E."/>
        </authorList>
    </citation>
    <scope>NUCLEOTIDE SEQUENCE [LARGE SCALE GENOMIC DNA]</scope>
    <source>
        <strain evidence="3 4">DSM 3385</strain>
    </source>
</reference>
<proteinExistence type="predicted"/>
<sequence>MVTTSSTSTLKRWFRKLTGQKDSDTRLKDANYFKTRQEIEGAFDTKDRGVQTVKVAQITGSVGRYQDFDDQFRFRGNKTSERFLSVLEAMRTGKVLPPIKLYQIKDEYYVMDGNHRVAAAKQLKHDEILATILEFIPSIETLDNLLYKEMVQFCEETGLPRVIKLTEPGKYRQLSGQIQQHHQYLKGETKGDVTLFKAARDWYKTIYTPFCAIIKRGGLLERFSNRTLADLYTYISSGYWGKKKNVAYGIGLGRMIPNNMEDFRSNMAKLKELEYPEMKQGITAFVLMNVKGKQENRILERLYELDEVMEVHAVHGDVDLLVKTVLTRDLLSSDAEVISNFVHDKIRQFNGVISTKTLIPGVSKIKPQEVLF</sequence>
<accession>A0A1W2AL16</accession>
<gene>
    <name evidence="3" type="ORF">SAMN02746065_105173</name>
</gene>
<feature type="domain" description="Transcription regulator AsnC/Lrp ligand binding" evidence="1">
    <location>
        <begin position="286"/>
        <end position="359"/>
    </location>
</feature>
<dbReference type="Proteomes" id="UP000192418">
    <property type="component" value="Unassembled WGS sequence"/>
</dbReference>
<dbReference type="Pfam" id="PF02195">
    <property type="entry name" value="ParB_N"/>
    <property type="match status" value="1"/>
</dbReference>
<dbReference type="STRING" id="1121400.SAMN02746065_105173"/>
<evidence type="ECO:0000259" key="2">
    <source>
        <dbReference type="Pfam" id="PF02195"/>
    </source>
</evidence>
<organism evidence="3 4">
    <name type="scientific">Desulfocicer vacuolatum DSM 3385</name>
    <dbReference type="NCBI Taxonomy" id="1121400"/>
    <lineage>
        <taxon>Bacteria</taxon>
        <taxon>Pseudomonadati</taxon>
        <taxon>Thermodesulfobacteriota</taxon>
        <taxon>Desulfobacteria</taxon>
        <taxon>Desulfobacterales</taxon>
        <taxon>Desulfobacteraceae</taxon>
        <taxon>Desulfocicer</taxon>
    </lineage>
</organism>
<dbReference type="RefSeq" id="WP_084067750.1">
    <property type="nucleotide sequence ID" value="NZ_FWXY01000005.1"/>
</dbReference>
<evidence type="ECO:0000259" key="1">
    <source>
        <dbReference type="Pfam" id="PF01037"/>
    </source>
</evidence>